<keyword evidence="2" id="KW-0472">Membrane</keyword>
<feature type="compositionally biased region" description="Basic and acidic residues" evidence="1">
    <location>
        <begin position="196"/>
        <end position="207"/>
    </location>
</feature>
<dbReference type="EMBL" id="JMIY01000001">
    <property type="protein sequence ID" value="KCZ73059.1"/>
    <property type="molecule type" value="Genomic_DNA"/>
</dbReference>
<evidence type="ECO:0000313" key="4">
    <source>
        <dbReference type="Proteomes" id="UP000027153"/>
    </source>
</evidence>
<keyword evidence="2" id="KW-1133">Transmembrane helix</keyword>
<dbReference type="AlphaFoldDB" id="A0A062VBJ5"/>
<dbReference type="Proteomes" id="UP000027153">
    <property type="component" value="Unassembled WGS sequence"/>
</dbReference>
<sequence length="374" mass="42207" precursor="true">MIDGNMRLKILCLCILLIISGTASAKQLYVKKVVQDTDITTDDSITISLEFENPFGRSIPVVVQDSNILGSNGLEIQCYDYTLLGNQNTTVTYNRKIQAFSAGDFTLDPATVTYTNPDTGDRESIKSEPLKISIKQGASSGLLQGITSIYNCDGVIKRSTSYSTSSSVLIIDGQINRQQQGSSPGDIQQSDQDMQNLKDEMDRKQQDDQGMQDEPGNRIENNSEFFRMKEEPRSWPYWMLIFLVIPLLGIYLYKRYLSSNELLPVQLSLPVQANPGEEALAKLDRAVGMFNSGMQKEAYLEASGALRTYFKEMLGINELTSDEILRVIKGSKDEIYIEDTRQCFMLCDLVKFARYEPDPDDFKRMIEYAKRIIV</sequence>
<reference evidence="3 4" key="1">
    <citation type="journal article" date="2013" name="Nature">
        <title>Anaerobic oxidation of methane coupled to nitrate reduction in a novel archaeal lineage.</title>
        <authorList>
            <person name="Haroon M.F."/>
            <person name="Hu S."/>
            <person name="Shi Y."/>
            <person name="Imelfort M."/>
            <person name="Keller J."/>
            <person name="Hugenholtz P."/>
            <person name="Yuan Z."/>
            <person name="Tyson G.W."/>
        </authorList>
    </citation>
    <scope>NUCLEOTIDE SEQUENCE [LARGE SCALE GENOMIC DNA]</scope>
    <source>
        <strain evidence="3 4">ANME-2d</strain>
    </source>
</reference>
<accession>A0A062VBJ5</accession>
<name>A0A062VBJ5_9EURY</name>
<gene>
    <name evidence="3" type="ORF">ANME2D_00118</name>
</gene>
<proteinExistence type="predicted"/>
<feature type="compositionally biased region" description="Polar residues" evidence="1">
    <location>
        <begin position="177"/>
        <end position="195"/>
    </location>
</feature>
<evidence type="ECO:0000313" key="3">
    <source>
        <dbReference type="EMBL" id="KCZ73059.1"/>
    </source>
</evidence>
<feature type="region of interest" description="Disordered" evidence="1">
    <location>
        <begin position="177"/>
        <end position="219"/>
    </location>
</feature>
<keyword evidence="4" id="KW-1185">Reference proteome</keyword>
<organism evidence="3 4">
    <name type="scientific">Candidatus Methanoperedens nitratireducens</name>
    <dbReference type="NCBI Taxonomy" id="1392998"/>
    <lineage>
        <taxon>Archaea</taxon>
        <taxon>Methanobacteriati</taxon>
        <taxon>Methanobacteriota</taxon>
        <taxon>Stenosarchaea group</taxon>
        <taxon>Methanomicrobia</taxon>
        <taxon>Methanosarcinales</taxon>
        <taxon>ANME-2 cluster</taxon>
        <taxon>Candidatus Methanoperedentaceae</taxon>
        <taxon>Candidatus Methanoperedens</taxon>
    </lineage>
</organism>
<dbReference type="Pfam" id="PF13584">
    <property type="entry name" value="BatD"/>
    <property type="match status" value="1"/>
</dbReference>
<dbReference type="InterPro" id="IPR025738">
    <property type="entry name" value="BatD"/>
</dbReference>
<evidence type="ECO:0008006" key="5">
    <source>
        <dbReference type="Google" id="ProtNLM"/>
    </source>
</evidence>
<evidence type="ECO:0000256" key="2">
    <source>
        <dbReference type="SAM" id="Phobius"/>
    </source>
</evidence>
<protein>
    <recommendedName>
        <fullName evidence="5">Protein BatD</fullName>
    </recommendedName>
</protein>
<feature type="transmembrane region" description="Helical" evidence="2">
    <location>
        <begin position="235"/>
        <end position="253"/>
    </location>
</feature>
<keyword evidence="2" id="KW-0812">Transmembrane</keyword>
<evidence type="ECO:0000256" key="1">
    <source>
        <dbReference type="SAM" id="MobiDB-lite"/>
    </source>
</evidence>
<comment type="caution">
    <text evidence="3">The sequence shown here is derived from an EMBL/GenBank/DDBJ whole genome shotgun (WGS) entry which is preliminary data.</text>
</comment>